<organism evidence="2 3">
    <name type="scientific">Cytobacillus oceanisediminis</name>
    <dbReference type="NCBI Taxonomy" id="665099"/>
    <lineage>
        <taxon>Bacteria</taxon>
        <taxon>Bacillati</taxon>
        <taxon>Bacillota</taxon>
        <taxon>Bacilli</taxon>
        <taxon>Bacillales</taxon>
        <taxon>Bacillaceae</taxon>
        <taxon>Cytobacillus</taxon>
    </lineage>
</organism>
<protein>
    <submittedName>
        <fullName evidence="2">Uncharacterized protein</fullName>
    </submittedName>
</protein>
<dbReference type="OrthoDB" id="1679483at2"/>
<dbReference type="AlphaFoldDB" id="A0A2V2ZWU3"/>
<feature type="transmembrane region" description="Helical" evidence="1">
    <location>
        <begin position="157"/>
        <end position="176"/>
    </location>
</feature>
<dbReference type="RefSeq" id="WP_110064970.1">
    <property type="nucleotide sequence ID" value="NZ_QGTW01000005.1"/>
</dbReference>
<dbReference type="NCBIfam" id="NF041644">
    <property type="entry name" value="CBO0543_fam"/>
    <property type="match status" value="1"/>
</dbReference>
<proteinExistence type="predicted"/>
<dbReference type="InterPro" id="IPR048147">
    <property type="entry name" value="CBO0543-like"/>
</dbReference>
<keyword evidence="1" id="KW-0472">Membrane</keyword>
<feature type="transmembrane region" description="Helical" evidence="1">
    <location>
        <begin position="126"/>
        <end position="145"/>
    </location>
</feature>
<keyword evidence="1" id="KW-0812">Transmembrane</keyword>
<feature type="transmembrane region" description="Helical" evidence="1">
    <location>
        <begin position="91"/>
        <end position="114"/>
    </location>
</feature>
<feature type="transmembrane region" description="Helical" evidence="1">
    <location>
        <begin position="61"/>
        <end position="85"/>
    </location>
</feature>
<accession>A0A2V2ZWU3</accession>
<dbReference type="EMBL" id="QGTW01000005">
    <property type="protein sequence ID" value="PWW28938.1"/>
    <property type="molecule type" value="Genomic_DNA"/>
</dbReference>
<evidence type="ECO:0000313" key="2">
    <source>
        <dbReference type="EMBL" id="PWW28938.1"/>
    </source>
</evidence>
<name>A0A2V2ZWU3_9BACI</name>
<sequence>MSKFPSYEEVQKAREKLRDVSFEHWMQEDLFSFNWWLLVAAAILPYFIWWRLVDKERFFEILAFGLLCGIFACFLDVIGVSFLLWGYPDKLFHAIPPLMPADFVVIPVSGMLIYQYFRTWKSFSTASVILAAFFAYIIEPLFSLLNMFELIHWKHTYSFIGFILLFLAVRFVIGGLKKITAEKSGENL</sequence>
<gene>
    <name evidence="2" type="ORF">DFO73_105175</name>
</gene>
<feature type="transmembrane region" description="Helical" evidence="1">
    <location>
        <begin position="30"/>
        <end position="49"/>
    </location>
</feature>
<evidence type="ECO:0000313" key="3">
    <source>
        <dbReference type="Proteomes" id="UP000247150"/>
    </source>
</evidence>
<comment type="caution">
    <text evidence="2">The sequence shown here is derived from an EMBL/GenBank/DDBJ whole genome shotgun (WGS) entry which is preliminary data.</text>
</comment>
<reference evidence="2 3" key="1">
    <citation type="submission" date="2018-05" db="EMBL/GenBank/DDBJ databases">
        <title>Freshwater and sediment microbial communities from various areas in North America, analyzing microbe dynamics in response to fracking.</title>
        <authorList>
            <person name="Lamendella R."/>
        </authorList>
    </citation>
    <scope>NUCLEOTIDE SEQUENCE [LARGE SCALE GENOMIC DNA]</scope>
    <source>
        <strain evidence="2 3">15_TX</strain>
    </source>
</reference>
<dbReference type="Proteomes" id="UP000247150">
    <property type="component" value="Unassembled WGS sequence"/>
</dbReference>
<evidence type="ECO:0000256" key="1">
    <source>
        <dbReference type="SAM" id="Phobius"/>
    </source>
</evidence>
<keyword evidence="1" id="KW-1133">Transmembrane helix</keyword>